<accession>A0A5C7AH53</accession>
<dbReference type="EMBL" id="VORX01000005">
    <property type="protein sequence ID" value="TXE07324.1"/>
    <property type="molecule type" value="Genomic_DNA"/>
</dbReference>
<evidence type="ECO:0000313" key="1">
    <source>
        <dbReference type="EMBL" id="TXE07324.1"/>
    </source>
</evidence>
<dbReference type="OrthoDB" id="1262821at2"/>
<dbReference type="AlphaFoldDB" id="A0A5C7AH53"/>
<evidence type="ECO:0008006" key="3">
    <source>
        <dbReference type="Google" id="ProtNLM"/>
    </source>
</evidence>
<dbReference type="Proteomes" id="UP000321734">
    <property type="component" value="Unassembled WGS sequence"/>
</dbReference>
<gene>
    <name evidence="1" type="ORF">ES711_11165</name>
</gene>
<keyword evidence="2" id="KW-1185">Reference proteome</keyword>
<proteinExistence type="predicted"/>
<evidence type="ECO:0000313" key="2">
    <source>
        <dbReference type="Proteomes" id="UP000321734"/>
    </source>
</evidence>
<protein>
    <recommendedName>
        <fullName evidence="3">Glycine dehydrogenase</fullName>
    </recommendedName>
</protein>
<comment type="caution">
    <text evidence="1">The sequence shown here is derived from an EMBL/GenBank/DDBJ whole genome shotgun (WGS) entry which is preliminary data.</text>
</comment>
<sequence length="85" mass="10238">MSKSFFISKEDAFHICDKSQYKESTLWEKVKLMCRCIYCRSTRHYVSRNTKLTKVIKTSKLDCLQKHERQHLEAQLNKQLKNKVQ</sequence>
<organism evidence="1 2">
    <name type="scientific">Gelidibacter salicanalis</name>
    <dbReference type="NCBI Taxonomy" id="291193"/>
    <lineage>
        <taxon>Bacteria</taxon>
        <taxon>Pseudomonadati</taxon>
        <taxon>Bacteroidota</taxon>
        <taxon>Flavobacteriia</taxon>
        <taxon>Flavobacteriales</taxon>
        <taxon>Flavobacteriaceae</taxon>
        <taxon>Gelidibacter</taxon>
    </lineage>
</organism>
<reference evidence="1 2" key="1">
    <citation type="submission" date="2019-08" db="EMBL/GenBank/DDBJ databases">
        <title>Genome sequence of Gelidibacter salicanalis IC162T.</title>
        <authorList>
            <person name="Bowman J.P."/>
        </authorList>
    </citation>
    <scope>NUCLEOTIDE SEQUENCE [LARGE SCALE GENOMIC DNA]</scope>
    <source>
        <strain evidence="1 2">IC162</strain>
    </source>
</reference>
<name>A0A5C7AH53_9FLAO</name>